<dbReference type="EMBL" id="CP032050">
    <property type="protein sequence ID" value="AYN68816.1"/>
    <property type="molecule type" value="Genomic_DNA"/>
</dbReference>
<sequence>MQMTITNLREEQEGSTLARATDKPSHRKPLASMGFRVVQNRATKVFLMEKCFEALFRGEFLMENPSFKLLGGSAIYF</sequence>
<feature type="region of interest" description="Disordered" evidence="1">
    <location>
        <begin position="1"/>
        <end position="28"/>
    </location>
</feature>
<protein>
    <submittedName>
        <fullName evidence="2">Uncharacterized protein</fullName>
    </submittedName>
</protein>
<dbReference type="KEGG" id="emar:D1013_16230"/>
<keyword evidence="3" id="KW-1185">Reference proteome</keyword>
<organism evidence="2 3">
    <name type="scientific">Euzebyella marina</name>
    <dbReference type="NCBI Taxonomy" id="1761453"/>
    <lineage>
        <taxon>Bacteria</taxon>
        <taxon>Pseudomonadati</taxon>
        <taxon>Bacteroidota</taxon>
        <taxon>Flavobacteriia</taxon>
        <taxon>Flavobacteriales</taxon>
        <taxon>Flavobacteriaceae</taxon>
        <taxon>Euzebyella</taxon>
    </lineage>
</organism>
<reference evidence="2 3" key="1">
    <citation type="submission" date="2018-08" db="EMBL/GenBank/DDBJ databases">
        <title>The reduced genetic potential of extracellular carbohydrate catabolism in Euzebyella marina RN62, a Flavobacteriia bacterium isolated from the hadal water.</title>
        <authorList>
            <person name="Xue C."/>
        </authorList>
    </citation>
    <scope>NUCLEOTIDE SEQUENCE [LARGE SCALE GENOMIC DNA]</scope>
    <source>
        <strain evidence="2 3">RN62</strain>
    </source>
</reference>
<dbReference type="AlphaFoldDB" id="A0A3G2L984"/>
<proteinExistence type="predicted"/>
<name>A0A3G2L984_9FLAO</name>
<dbReference type="Proteomes" id="UP000276309">
    <property type="component" value="Chromosome"/>
</dbReference>
<evidence type="ECO:0000313" key="2">
    <source>
        <dbReference type="EMBL" id="AYN68816.1"/>
    </source>
</evidence>
<evidence type="ECO:0000313" key="3">
    <source>
        <dbReference type="Proteomes" id="UP000276309"/>
    </source>
</evidence>
<accession>A0A3G2L984</accession>
<evidence type="ECO:0000256" key="1">
    <source>
        <dbReference type="SAM" id="MobiDB-lite"/>
    </source>
</evidence>
<gene>
    <name evidence="2" type="ORF">D1013_16230</name>
</gene>